<dbReference type="InterPro" id="IPR036005">
    <property type="entry name" value="Creatinase/aminopeptidase-like"/>
</dbReference>
<comment type="similarity">
    <text evidence="1">Belongs to the peptidase M24B family.</text>
</comment>
<reference evidence="7" key="1">
    <citation type="submission" date="2021-07" db="EMBL/GenBank/DDBJ databases">
        <title>New genus and species of the family Alcaligenaceae.</title>
        <authorList>
            <person name="Hahn M.W."/>
        </authorList>
    </citation>
    <scope>NUCLEOTIDE SEQUENCE</scope>
    <source>
        <strain evidence="7">LF4-65</strain>
    </source>
</reference>
<dbReference type="PANTHER" id="PTHR43763">
    <property type="entry name" value="XAA-PRO AMINOPEPTIDASE 1"/>
    <property type="match status" value="1"/>
</dbReference>
<feature type="domain" description="Creatinase N-terminal" evidence="5">
    <location>
        <begin position="9"/>
        <end position="132"/>
    </location>
</feature>
<proteinExistence type="inferred from homology"/>
<name>A0A953T3F2_9BURK</name>
<dbReference type="RefSeq" id="WP_259661783.1">
    <property type="nucleotide sequence ID" value="NZ_JAHXRI010000010.1"/>
</dbReference>
<keyword evidence="7" id="KW-0645">Protease</keyword>
<keyword evidence="3" id="KW-0378">Hydrolase</keyword>
<gene>
    <name evidence="7" type="ORF">KZZ10_12055</name>
</gene>
<dbReference type="InterPro" id="IPR029149">
    <property type="entry name" value="Creatin/AminoP/Spt16_N"/>
</dbReference>
<dbReference type="Pfam" id="PF01321">
    <property type="entry name" value="Creatinase_N"/>
    <property type="match status" value="1"/>
</dbReference>
<feature type="domain" description="Peptidase M24 C-terminal" evidence="6">
    <location>
        <begin position="538"/>
        <end position="598"/>
    </location>
</feature>
<dbReference type="Gene3D" id="3.40.350.10">
    <property type="entry name" value="Creatinase/prolidase N-terminal domain"/>
    <property type="match status" value="2"/>
</dbReference>
<dbReference type="GO" id="GO:0070006">
    <property type="term" value="F:metalloaminopeptidase activity"/>
    <property type="evidence" value="ECO:0007669"/>
    <property type="project" value="InterPro"/>
</dbReference>
<evidence type="ECO:0000256" key="1">
    <source>
        <dbReference type="ARBA" id="ARBA00008766"/>
    </source>
</evidence>
<dbReference type="Pfam" id="PF16188">
    <property type="entry name" value="Peptidase_M24_C"/>
    <property type="match status" value="1"/>
</dbReference>
<protein>
    <submittedName>
        <fullName evidence="7">Aminopeptidase P family protein</fullName>
    </submittedName>
</protein>
<dbReference type="SUPFAM" id="SSF55920">
    <property type="entry name" value="Creatinase/aminopeptidase"/>
    <property type="match status" value="1"/>
</dbReference>
<dbReference type="SUPFAM" id="SSF53092">
    <property type="entry name" value="Creatinase/prolidase N-terminal domain"/>
    <property type="match status" value="1"/>
</dbReference>
<dbReference type="GO" id="GO:0046872">
    <property type="term" value="F:metal ion binding"/>
    <property type="evidence" value="ECO:0007669"/>
    <property type="project" value="UniProtKB-KW"/>
</dbReference>
<evidence type="ECO:0000259" key="4">
    <source>
        <dbReference type="Pfam" id="PF00557"/>
    </source>
</evidence>
<keyword evidence="2" id="KW-0479">Metal-binding</keyword>
<dbReference type="Pfam" id="PF00557">
    <property type="entry name" value="Peptidase_M24"/>
    <property type="match status" value="1"/>
</dbReference>
<keyword evidence="8" id="KW-1185">Reference proteome</keyword>
<keyword evidence="7" id="KW-0031">Aminopeptidase</keyword>
<dbReference type="InterPro" id="IPR000587">
    <property type="entry name" value="Creatinase_N"/>
</dbReference>
<dbReference type="InterPro" id="IPR033740">
    <property type="entry name" value="Pept_M24B"/>
</dbReference>
<accession>A0A953T3F2</accession>
<dbReference type="InterPro" id="IPR032416">
    <property type="entry name" value="Peptidase_M24_C"/>
</dbReference>
<evidence type="ECO:0000313" key="7">
    <source>
        <dbReference type="EMBL" id="MBZ1351380.1"/>
    </source>
</evidence>
<organism evidence="7 8">
    <name type="scientific">Zwartia hollandica</name>
    <dbReference type="NCBI Taxonomy" id="324606"/>
    <lineage>
        <taxon>Bacteria</taxon>
        <taxon>Pseudomonadati</taxon>
        <taxon>Pseudomonadota</taxon>
        <taxon>Betaproteobacteria</taxon>
        <taxon>Burkholderiales</taxon>
        <taxon>Alcaligenaceae</taxon>
        <taxon>Zwartia</taxon>
    </lineage>
</organism>
<dbReference type="CDD" id="cd01085">
    <property type="entry name" value="APP"/>
    <property type="match status" value="1"/>
</dbReference>
<dbReference type="Pfam" id="PF16189">
    <property type="entry name" value="Creatinase_N_2"/>
    <property type="match status" value="1"/>
</dbReference>
<evidence type="ECO:0000259" key="5">
    <source>
        <dbReference type="Pfam" id="PF01321"/>
    </source>
</evidence>
<dbReference type="AlphaFoldDB" id="A0A953T3F2"/>
<dbReference type="FunFam" id="3.90.230.10:FF:000004">
    <property type="entry name" value="xaa-Pro aminopeptidase 1 isoform X1"/>
    <property type="match status" value="1"/>
</dbReference>
<sequence>MNDNTVGPLAALRAAMRVAGVQACLIPSADPHLSEYLPDYWQLRPWLTGFTGSVGTVVVTDTFAGLWVDSRYWVQAEAELAGSAVTLMKIGVATDPAHTQWLAEQLPVGAVVAVDGRALGLMAREALLTAFASRQIRLVIDQDLPGQCWTARPALPSTPIRDLPVEIAGQSRREKLSRVRAVMQEKGAQWHVLSTLDDIAWLLNLRGSDVSFNPVFLAHVLVGLEGVTLYVLPGKVDSTLARTLAADDVEVRPYDSAGSELSKLALTDTVLFDPARTTCALIDQIVANTVRAINPSTFFKSQKTEHELSHVRRVMEQDGAALCAFFAWLEHAIDRAEGAELNELMIDERLTDLRAQQSGFVSRSFGTIAAFNANGAMPHYRATTQSYALIQGNGLLLIDSGGQYLGGTTDITRVVPVGQVSPEQKADYTAVLKAMIALSRLRFPRGIASPMLDAVARAPLWERLVEYGHGTGHGVGYYLNVHEGPQVISYRAAPAPHTAMQPGMITSNEPGLYRPGRWGIRIENLVCNQAAGSSEFGEFLQFETLTLCPIDTRCIDLAEMRTDEVAWLDAYHAEVQRRLAPKVSGAALNWLLQRTQPLGRV</sequence>
<feature type="domain" description="Peptidase M24" evidence="4">
    <location>
        <begin position="310"/>
        <end position="526"/>
    </location>
</feature>
<comment type="caution">
    <text evidence="7">The sequence shown here is derived from an EMBL/GenBank/DDBJ whole genome shotgun (WGS) entry which is preliminary data.</text>
</comment>
<dbReference type="GO" id="GO:0005737">
    <property type="term" value="C:cytoplasm"/>
    <property type="evidence" value="ECO:0007669"/>
    <property type="project" value="UniProtKB-ARBA"/>
</dbReference>
<dbReference type="Proteomes" id="UP000739565">
    <property type="component" value="Unassembled WGS sequence"/>
</dbReference>
<evidence type="ECO:0000256" key="2">
    <source>
        <dbReference type="ARBA" id="ARBA00022723"/>
    </source>
</evidence>
<dbReference type="Gene3D" id="3.90.230.10">
    <property type="entry name" value="Creatinase/methionine aminopeptidase superfamily"/>
    <property type="match status" value="1"/>
</dbReference>
<dbReference type="InterPro" id="IPR050422">
    <property type="entry name" value="X-Pro_aminopeptidase_P"/>
</dbReference>
<evidence type="ECO:0000313" key="8">
    <source>
        <dbReference type="Proteomes" id="UP000739565"/>
    </source>
</evidence>
<dbReference type="EMBL" id="JAHXRI010000010">
    <property type="protein sequence ID" value="MBZ1351380.1"/>
    <property type="molecule type" value="Genomic_DNA"/>
</dbReference>
<dbReference type="PANTHER" id="PTHR43763:SF6">
    <property type="entry name" value="XAA-PRO AMINOPEPTIDASE 1"/>
    <property type="match status" value="1"/>
</dbReference>
<evidence type="ECO:0000256" key="3">
    <source>
        <dbReference type="ARBA" id="ARBA00022801"/>
    </source>
</evidence>
<evidence type="ECO:0000259" key="6">
    <source>
        <dbReference type="Pfam" id="PF16188"/>
    </source>
</evidence>
<dbReference type="InterPro" id="IPR000994">
    <property type="entry name" value="Pept_M24"/>
</dbReference>